<dbReference type="InterPro" id="IPR005025">
    <property type="entry name" value="FMN_Rdtase-like_dom"/>
</dbReference>
<evidence type="ECO:0000313" key="2">
    <source>
        <dbReference type="EMBL" id="VAW24127.1"/>
    </source>
</evidence>
<dbReference type="PANTHER" id="PTHR30546:SF23">
    <property type="entry name" value="FLAVOPROTEIN-LIKE PROTEIN YCP4-RELATED"/>
    <property type="match status" value="1"/>
</dbReference>
<dbReference type="GO" id="GO:0009055">
    <property type="term" value="F:electron transfer activity"/>
    <property type="evidence" value="ECO:0007669"/>
    <property type="project" value="InterPro"/>
</dbReference>
<dbReference type="InterPro" id="IPR001226">
    <property type="entry name" value="Flavodoxin_CS"/>
</dbReference>
<name>A0A3B0UFR5_9ZZZZ</name>
<dbReference type="PROSITE" id="PS50902">
    <property type="entry name" value="FLAVODOXIN_LIKE"/>
    <property type="match status" value="1"/>
</dbReference>
<dbReference type="Gene3D" id="3.40.50.360">
    <property type="match status" value="1"/>
</dbReference>
<dbReference type="InterPro" id="IPR008254">
    <property type="entry name" value="Flavodoxin/NO_synth"/>
</dbReference>
<evidence type="ECO:0000259" key="1">
    <source>
        <dbReference type="PROSITE" id="PS50902"/>
    </source>
</evidence>
<protein>
    <submittedName>
        <fullName evidence="2">Multimeric flavodoxin WrbA</fullName>
    </submittedName>
</protein>
<sequence length="137" mass="14509">MSKIAIVYHSGYGHTEKQAEAVRDGASGVEGAEVDFISVENVDENWDQLAAADAIIFGSPTYMGSVSAPFKEFMDKSSKVWAEQGWKDKLAAGFTNSAAQSGDKLATLQQMAVLGAQHSMIWVGLGLLPGNHTSTGS</sequence>
<dbReference type="EMBL" id="UOEQ01000508">
    <property type="protein sequence ID" value="VAW24127.1"/>
    <property type="molecule type" value="Genomic_DNA"/>
</dbReference>
<gene>
    <name evidence="2" type="ORF">MNBD_ALPHA11-2455</name>
</gene>
<dbReference type="SUPFAM" id="SSF52218">
    <property type="entry name" value="Flavoproteins"/>
    <property type="match status" value="1"/>
</dbReference>
<dbReference type="AlphaFoldDB" id="A0A3B0UFR5"/>
<dbReference type="PANTHER" id="PTHR30546">
    <property type="entry name" value="FLAVODOXIN-RELATED PROTEIN WRBA-RELATED"/>
    <property type="match status" value="1"/>
</dbReference>
<reference evidence="2" key="1">
    <citation type="submission" date="2018-06" db="EMBL/GenBank/DDBJ databases">
        <authorList>
            <person name="Zhirakovskaya E."/>
        </authorList>
    </citation>
    <scope>NUCLEOTIDE SEQUENCE</scope>
</reference>
<dbReference type="InterPro" id="IPR029039">
    <property type="entry name" value="Flavoprotein-like_sf"/>
</dbReference>
<organism evidence="2">
    <name type="scientific">hydrothermal vent metagenome</name>
    <dbReference type="NCBI Taxonomy" id="652676"/>
    <lineage>
        <taxon>unclassified sequences</taxon>
        <taxon>metagenomes</taxon>
        <taxon>ecological metagenomes</taxon>
    </lineage>
</organism>
<dbReference type="GO" id="GO:0003955">
    <property type="term" value="F:NAD(P)H dehydrogenase (quinone) activity"/>
    <property type="evidence" value="ECO:0007669"/>
    <property type="project" value="TreeGrafter"/>
</dbReference>
<dbReference type="PROSITE" id="PS00201">
    <property type="entry name" value="FLAVODOXIN"/>
    <property type="match status" value="1"/>
</dbReference>
<proteinExistence type="predicted"/>
<accession>A0A3B0UFR5</accession>
<dbReference type="Pfam" id="PF03358">
    <property type="entry name" value="FMN_red"/>
    <property type="match status" value="1"/>
</dbReference>
<dbReference type="GO" id="GO:0010181">
    <property type="term" value="F:FMN binding"/>
    <property type="evidence" value="ECO:0007669"/>
    <property type="project" value="InterPro"/>
</dbReference>
<feature type="domain" description="Flavodoxin-like" evidence="1">
    <location>
        <begin position="4"/>
        <end position="137"/>
    </location>
</feature>
<feature type="non-terminal residue" evidence="2">
    <location>
        <position position="137"/>
    </location>
</feature>
<dbReference type="GO" id="GO:0016020">
    <property type="term" value="C:membrane"/>
    <property type="evidence" value="ECO:0007669"/>
    <property type="project" value="TreeGrafter"/>
</dbReference>